<evidence type="ECO:0000313" key="3">
    <source>
        <dbReference type="EMBL" id="ABI64992.1"/>
    </source>
</evidence>
<dbReference type="RefSeq" id="WP_011642639.1">
    <property type="nucleotide sequence ID" value="NC_008347.1"/>
</dbReference>
<dbReference type="Pfam" id="PF05016">
    <property type="entry name" value="ParE_toxin"/>
    <property type="match status" value="1"/>
</dbReference>
<dbReference type="HOGENOM" id="CLU_147162_13_2_5"/>
<dbReference type="SUPFAM" id="SSF143011">
    <property type="entry name" value="RelE-like"/>
    <property type="match status" value="1"/>
</dbReference>
<dbReference type="OrthoDB" id="573800at2"/>
<protein>
    <submittedName>
        <fullName evidence="3">Plasmid stabilization system</fullName>
    </submittedName>
</protein>
<dbReference type="KEGG" id="mmr:Mmar10_0699"/>
<dbReference type="InterPro" id="IPR051803">
    <property type="entry name" value="TA_system_RelE-like_toxin"/>
</dbReference>
<evidence type="ECO:0000313" key="4">
    <source>
        <dbReference type="Proteomes" id="UP000001964"/>
    </source>
</evidence>
<dbReference type="eggNOG" id="COG3668">
    <property type="taxonomic scope" value="Bacteria"/>
</dbReference>
<evidence type="ECO:0000256" key="1">
    <source>
        <dbReference type="ARBA" id="ARBA00006226"/>
    </source>
</evidence>
<dbReference type="PANTHER" id="PTHR33755">
    <property type="entry name" value="TOXIN PARE1-RELATED"/>
    <property type="match status" value="1"/>
</dbReference>
<comment type="similarity">
    <text evidence="1">Belongs to the RelE toxin family.</text>
</comment>
<reference evidence="3 4" key="1">
    <citation type="submission" date="2006-08" db="EMBL/GenBank/DDBJ databases">
        <title>Complete sequence of Maricaulis maris MCS10.</title>
        <authorList>
            <consortium name="US DOE Joint Genome Institute"/>
            <person name="Copeland A."/>
            <person name="Lucas S."/>
            <person name="Lapidus A."/>
            <person name="Barry K."/>
            <person name="Detter J.C."/>
            <person name="Glavina del Rio T."/>
            <person name="Hammon N."/>
            <person name="Israni S."/>
            <person name="Dalin E."/>
            <person name="Tice H."/>
            <person name="Pitluck S."/>
            <person name="Saunders E."/>
            <person name="Brettin T."/>
            <person name="Bruce D."/>
            <person name="Han C."/>
            <person name="Tapia R."/>
            <person name="Gilna P."/>
            <person name="Schmutz J."/>
            <person name="Larimer F."/>
            <person name="Land M."/>
            <person name="Hauser L."/>
            <person name="Kyrpides N."/>
            <person name="Mikhailova N."/>
            <person name="Viollier P."/>
            <person name="Stephens C."/>
            <person name="Richardson P."/>
        </authorList>
    </citation>
    <scope>NUCLEOTIDE SEQUENCE [LARGE SCALE GENOMIC DNA]</scope>
    <source>
        <strain evidence="3 4">MCS10</strain>
    </source>
</reference>
<keyword evidence="4" id="KW-1185">Reference proteome</keyword>
<dbReference type="STRING" id="394221.Mmar10_0699"/>
<evidence type="ECO:0000256" key="2">
    <source>
        <dbReference type="ARBA" id="ARBA00022649"/>
    </source>
</evidence>
<dbReference type="AlphaFoldDB" id="Q0ARU5"/>
<dbReference type="Gene3D" id="3.30.2310.20">
    <property type="entry name" value="RelE-like"/>
    <property type="match status" value="1"/>
</dbReference>
<dbReference type="InterPro" id="IPR035093">
    <property type="entry name" value="RelE/ParE_toxin_dom_sf"/>
</dbReference>
<dbReference type="EMBL" id="CP000449">
    <property type="protein sequence ID" value="ABI64992.1"/>
    <property type="molecule type" value="Genomic_DNA"/>
</dbReference>
<keyword evidence="2" id="KW-1277">Toxin-antitoxin system</keyword>
<dbReference type="InterPro" id="IPR007712">
    <property type="entry name" value="RelE/ParE_toxin"/>
</dbReference>
<proteinExistence type="inferred from homology"/>
<organism evidence="3 4">
    <name type="scientific">Maricaulis maris (strain MCS10)</name>
    <name type="common">Caulobacter maris</name>
    <dbReference type="NCBI Taxonomy" id="394221"/>
    <lineage>
        <taxon>Bacteria</taxon>
        <taxon>Pseudomonadati</taxon>
        <taxon>Pseudomonadota</taxon>
        <taxon>Alphaproteobacteria</taxon>
        <taxon>Maricaulales</taxon>
        <taxon>Maricaulaceae</taxon>
        <taxon>Maricaulis</taxon>
    </lineage>
</organism>
<sequence>MKIEWTARASGDLARLFDFLEPVAPDAAVRVVQEIARAPNRLLYHPRIGEKLDVYEPREVRRIIIGHYEMRYEIAAGTLFILRVWHSREDRDFGPEA</sequence>
<dbReference type="Proteomes" id="UP000001964">
    <property type="component" value="Chromosome"/>
</dbReference>
<gene>
    <name evidence="3" type="ordered locus">Mmar10_0699</name>
</gene>
<accession>Q0ARU5</accession>
<name>Q0ARU5_MARMM</name>
<dbReference type="PANTHER" id="PTHR33755:SF7">
    <property type="entry name" value="TOXIN MODULE OF TOXIN-ANTITOXIN SYSTEM RELE_STBE FAMILY"/>
    <property type="match status" value="1"/>
</dbReference>